<evidence type="ECO:0000313" key="1">
    <source>
        <dbReference type="EMBL" id="MFD2568563.1"/>
    </source>
</evidence>
<keyword evidence="2" id="KW-1185">Reference proteome</keyword>
<proteinExistence type="predicted"/>
<comment type="caution">
    <text evidence="1">The sequence shown here is derived from an EMBL/GenBank/DDBJ whole genome shotgun (WGS) entry which is preliminary data.</text>
</comment>
<sequence>MPVTKVDLSSLEFGETYHIGAAMILAPKSNMCQKYHLSYKSDSDYPMTNAQLNFLNSVLYSPSYPRDGNGVNNNGLAKNECTEDIIAPAFANSPTAAGNIVRKCFLIECLNNYQGEAADDAAKEMSKKLTNFIKTQDDNLKTQSKRAIIRIRNKVGQNRNITKELVGQIATSLKTNANIQEIIFVGDSMDLPPEPSGVSFIDLRGFLNDTKFKEISGQGESEQEDFSFVAQLMFFFVLFRKYEVKMQVGMMSGAMDGTAFIGVPTIFFEEQSGAAPAANSRMGQAATAIPNMEQVSYVSGSFDSSDSKKSSMPAATITALDTAIVNLNKL</sequence>
<reference evidence="2" key="1">
    <citation type="journal article" date="2019" name="Int. J. Syst. Evol. Microbiol.">
        <title>The Global Catalogue of Microorganisms (GCM) 10K type strain sequencing project: providing services to taxonomists for standard genome sequencing and annotation.</title>
        <authorList>
            <consortium name="The Broad Institute Genomics Platform"/>
            <consortium name="The Broad Institute Genome Sequencing Center for Infectious Disease"/>
            <person name="Wu L."/>
            <person name="Ma J."/>
        </authorList>
    </citation>
    <scope>NUCLEOTIDE SEQUENCE [LARGE SCALE GENOMIC DNA]</scope>
    <source>
        <strain evidence="2">KCTC 52127</strain>
    </source>
</reference>
<gene>
    <name evidence="1" type="ORF">ACFSRZ_14395</name>
</gene>
<dbReference type="Proteomes" id="UP001597508">
    <property type="component" value="Unassembled WGS sequence"/>
</dbReference>
<name>A0ABW5LUR6_9FLAO</name>
<dbReference type="EMBL" id="JBHULH010000011">
    <property type="protein sequence ID" value="MFD2568563.1"/>
    <property type="molecule type" value="Genomic_DNA"/>
</dbReference>
<evidence type="ECO:0000313" key="2">
    <source>
        <dbReference type="Proteomes" id="UP001597508"/>
    </source>
</evidence>
<organism evidence="1 2">
    <name type="scientific">Pseudotenacibaculum haliotis</name>
    <dbReference type="NCBI Taxonomy" id="1862138"/>
    <lineage>
        <taxon>Bacteria</taxon>
        <taxon>Pseudomonadati</taxon>
        <taxon>Bacteroidota</taxon>
        <taxon>Flavobacteriia</taxon>
        <taxon>Flavobacteriales</taxon>
        <taxon>Flavobacteriaceae</taxon>
        <taxon>Pseudotenacibaculum</taxon>
    </lineage>
</organism>
<accession>A0ABW5LUR6</accession>
<dbReference type="RefSeq" id="WP_379667269.1">
    <property type="nucleotide sequence ID" value="NZ_JBHULH010000011.1"/>
</dbReference>
<protein>
    <submittedName>
        <fullName evidence="1">Uncharacterized protein</fullName>
    </submittedName>
</protein>